<accession>A0A5E4VLT2</accession>
<proteinExistence type="predicted"/>
<gene>
    <name evidence="1" type="ORF">PCE31107_02727</name>
</gene>
<evidence type="ECO:0000313" key="2">
    <source>
        <dbReference type="Proteomes" id="UP000396788"/>
    </source>
</evidence>
<dbReference type="Proteomes" id="UP000396788">
    <property type="component" value="Unassembled WGS sequence"/>
</dbReference>
<organism evidence="1 2">
    <name type="scientific">Pandoraea cepalis</name>
    <dbReference type="NCBI Taxonomy" id="2508294"/>
    <lineage>
        <taxon>Bacteria</taxon>
        <taxon>Pseudomonadati</taxon>
        <taxon>Pseudomonadota</taxon>
        <taxon>Betaproteobacteria</taxon>
        <taxon>Burkholderiales</taxon>
        <taxon>Burkholderiaceae</taxon>
        <taxon>Pandoraea</taxon>
    </lineage>
</organism>
<evidence type="ECO:0000313" key="1">
    <source>
        <dbReference type="EMBL" id="VVE12726.1"/>
    </source>
</evidence>
<dbReference type="EMBL" id="CABPRY010000005">
    <property type="protein sequence ID" value="VVE12726.1"/>
    <property type="molecule type" value="Genomic_DNA"/>
</dbReference>
<protein>
    <submittedName>
        <fullName evidence="1">Uncharacterized protein</fullName>
    </submittedName>
</protein>
<reference evidence="1 2" key="1">
    <citation type="submission" date="2019-08" db="EMBL/GenBank/DDBJ databases">
        <authorList>
            <person name="Peeters C."/>
        </authorList>
    </citation>
    <scope>NUCLEOTIDE SEQUENCE [LARGE SCALE GENOMIC DNA]</scope>
    <source>
        <strain evidence="1 2">LMG 31107</strain>
    </source>
</reference>
<sequence length="70" mass="7877">MSQSLGCCNPRSCSTLGLGAPRRKAMNCMCRRRSFIYANAHTEPDETIAHRYEKRKCPSRAIATGFFAYS</sequence>
<dbReference type="AlphaFoldDB" id="A0A5E4VLT2"/>
<name>A0A5E4VLT2_9BURK</name>